<feature type="domain" description="HTH marR-type" evidence="2">
    <location>
        <begin position="14"/>
        <end position="143"/>
    </location>
</feature>
<dbReference type="RefSeq" id="WP_210100314.1">
    <property type="nucleotide sequence ID" value="NZ_BAABLK010000035.1"/>
</dbReference>
<dbReference type="InterPro" id="IPR036390">
    <property type="entry name" value="WH_DNA-bd_sf"/>
</dbReference>
<dbReference type="Pfam" id="PF12802">
    <property type="entry name" value="MarR_2"/>
    <property type="match status" value="1"/>
</dbReference>
<dbReference type="InterPro" id="IPR039422">
    <property type="entry name" value="MarR/SlyA-like"/>
</dbReference>
<protein>
    <submittedName>
        <fullName evidence="3">MarR family winged helix-turn-helix transcriptional regulator</fullName>
    </submittedName>
</protein>
<evidence type="ECO:0000313" key="3">
    <source>
        <dbReference type="EMBL" id="GAA5228169.1"/>
    </source>
</evidence>
<reference evidence="4" key="1">
    <citation type="journal article" date="2019" name="Int. J. Syst. Evol. Microbiol.">
        <title>The Global Catalogue of Microorganisms (GCM) 10K type strain sequencing project: providing services to taxonomists for standard genome sequencing and annotation.</title>
        <authorList>
            <consortium name="The Broad Institute Genomics Platform"/>
            <consortium name="The Broad Institute Genome Sequencing Center for Infectious Disease"/>
            <person name="Wu L."/>
            <person name="Ma J."/>
        </authorList>
    </citation>
    <scope>NUCLEOTIDE SEQUENCE [LARGE SCALE GENOMIC DNA]</scope>
    <source>
        <strain evidence="4">JCM 18952</strain>
    </source>
</reference>
<name>A0ABP9TN02_9MICC</name>
<organism evidence="3 4">
    <name type="scientific">Paeniglutamicibacter antarcticus</name>
    <dbReference type="NCBI Taxonomy" id="494023"/>
    <lineage>
        <taxon>Bacteria</taxon>
        <taxon>Bacillati</taxon>
        <taxon>Actinomycetota</taxon>
        <taxon>Actinomycetes</taxon>
        <taxon>Micrococcales</taxon>
        <taxon>Micrococcaceae</taxon>
        <taxon>Paeniglutamicibacter</taxon>
    </lineage>
</organism>
<dbReference type="Proteomes" id="UP001501257">
    <property type="component" value="Unassembled WGS sequence"/>
</dbReference>
<gene>
    <name evidence="3" type="ORF">GCM10025778_27020</name>
</gene>
<evidence type="ECO:0000256" key="1">
    <source>
        <dbReference type="SAM" id="MobiDB-lite"/>
    </source>
</evidence>
<evidence type="ECO:0000259" key="2">
    <source>
        <dbReference type="PROSITE" id="PS50995"/>
    </source>
</evidence>
<dbReference type="InterPro" id="IPR036388">
    <property type="entry name" value="WH-like_DNA-bd_sf"/>
</dbReference>
<proteinExistence type="predicted"/>
<keyword evidence="4" id="KW-1185">Reference proteome</keyword>
<dbReference type="PROSITE" id="PS50995">
    <property type="entry name" value="HTH_MARR_2"/>
    <property type="match status" value="1"/>
</dbReference>
<comment type="caution">
    <text evidence="3">The sequence shown here is derived from an EMBL/GenBank/DDBJ whole genome shotgun (WGS) entry which is preliminary data.</text>
</comment>
<dbReference type="PANTHER" id="PTHR33164:SF43">
    <property type="entry name" value="HTH-TYPE TRANSCRIPTIONAL REPRESSOR YETL"/>
    <property type="match status" value="1"/>
</dbReference>
<dbReference type="InterPro" id="IPR000835">
    <property type="entry name" value="HTH_MarR-typ"/>
</dbReference>
<feature type="region of interest" description="Disordered" evidence="1">
    <location>
        <begin position="80"/>
        <end position="99"/>
    </location>
</feature>
<evidence type="ECO:0000313" key="4">
    <source>
        <dbReference type="Proteomes" id="UP001501257"/>
    </source>
</evidence>
<dbReference type="PANTHER" id="PTHR33164">
    <property type="entry name" value="TRANSCRIPTIONAL REGULATOR, MARR FAMILY"/>
    <property type="match status" value="1"/>
</dbReference>
<feature type="compositionally biased region" description="Basic and acidic residues" evidence="1">
    <location>
        <begin position="80"/>
        <end position="95"/>
    </location>
</feature>
<dbReference type="SUPFAM" id="SSF46785">
    <property type="entry name" value="Winged helix' DNA-binding domain"/>
    <property type="match status" value="1"/>
</dbReference>
<accession>A0ABP9TN02</accession>
<dbReference type="Gene3D" id="1.10.10.10">
    <property type="entry name" value="Winged helix-like DNA-binding domain superfamily/Winged helix DNA-binding domain"/>
    <property type="match status" value="1"/>
</dbReference>
<sequence>MGLTPEDVSAVHPASKLLSEVLVVNDALERALCRYLNTNETDLQALQHLIRAHDLTPSGLAARLQISTAATTAVIDRMSERGHVERKPHPSDRRSQLISASPAAVQQVLEALRPLFNDAERIIGGFGRHEQAAVVRYLEATLEAMNSRIDDFLQSPDTTNRSPRP</sequence>
<dbReference type="EMBL" id="BAABLK010000035">
    <property type="protein sequence ID" value="GAA5228169.1"/>
    <property type="molecule type" value="Genomic_DNA"/>
</dbReference>
<dbReference type="SMART" id="SM00347">
    <property type="entry name" value="HTH_MARR"/>
    <property type="match status" value="1"/>
</dbReference>